<dbReference type="GO" id="GO:0000055">
    <property type="term" value="P:ribosomal large subunit export from nucleus"/>
    <property type="evidence" value="ECO:0007669"/>
    <property type="project" value="InterPro"/>
</dbReference>
<feature type="region of interest" description="Disordered" evidence="9">
    <location>
        <begin position="362"/>
        <end position="385"/>
    </location>
</feature>
<evidence type="ECO:0000256" key="7">
    <source>
        <dbReference type="ARBA" id="ARBA00023242"/>
    </source>
</evidence>
<dbReference type="EMBL" id="DAKRPA010000279">
    <property type="protein sequence ID" value="DAZ93954.1"/>
    <property type="molecule type" value="Genomic_DNA"/>
</dbReference>
<evidence type="ECO:0000256" key="9">
    <source>
        <dbReference type="SAM" id="MobiDB-lite"/>
    </source>
</evidence>
<proteinExistence type="predicted"/>
<evidence type="ECO:0000256" key="5">
    <source>
        <dbReference type="ARBA" id="ARBA00023010"/>
    </source>
</evidence>
<dbReference type="AlphaFoldDB" id="A0AAV2YKW0"/>
<evidence type="ECO:0000313" key="11">
    <source>
        <dbReference type="EMBL" id="DAZ93954.1"/>
    </source>
</evidence>
<sequence length="929" mass="101164">MATGPKATAASARNAKAGSQPSTTAPPDDEDWVLKEHVELCGTVLPPAYENLRNAAHLNTFDVNERGDAVLLGENGRLFLLQLFQTTAKPAVKTDSESGKAKKDSRLLHVTLDPPLQPDEVKAIESVHVNASGTYVVLVAQQWVKVAKIPQEAGAWQRGRAGAKRTVGKSVVGSVSDQSHRFCAILDDGSMEMISLPNDQTVEDAQRQLQRQQPKMASRQVVALARDVYAATVRQVGYFSRVCHVAWHPLSDVHLVVLSDSEEISLFNMQQDVSKPEQRHLLDFKAKARSPTATSVSFCFGAAQQLWDVFTCYILRSDGSIYALCPLAPYDSRVHRSVITLLTSEVDGQLSLLKKQRSAAAAEPVKAPAHDRNWINQRPEPTRTLGEPDAAAQAAIAELKSQKYWLNEAWAPIYDDHSALASDDVNSGAEQFRCLKPHISGISPDTWPLSLQGPVDVSPKSVLEGKDNLPGGSAAASIVRVPYSLTSDPTRLGLSPLLVRAFSSGHIELVLLDAPIRPQWKSDKHFTVKKLPALLLECLNLGLDDSGGKAVLETDPADSRLVHCLHSTGSFVINVGWVSALVGGKQFTEMPKSSVRHVFGVSPGSHPSDGSCPNVVGARVVKSVLFGHLMLLRLSSGAFEIVNVSAASSELIMGIQDASGNNSKQSQKSLPDTLASISTSKANAAAQTGRAASSSATSTIKPMCEIVDEKVSALTPSGTRVTGTTHMNEVDDAVLEFVLERVKILYEDVGFADEMDQLIKDRLRLHVEMVKNQLDKAATVQQSMRATKDGLEKLKDKMERAMAVQQNLRKRAAAVLQAVKENQPQLSRAEREFQRELSEMTVEVRRMKPRVAQLTVSAQCMVRNLENASLAASTSSMAKLSSRYGVSTSILPDDKKRMCYEVLRAETQLIDDTKTLLNEMNSNLRALHQ</sequence>
<organism evidence="11 12">
    <name type="scientific">Lagenidium giganteum</name>
    <dbReference type="NCBI Taxonomy" id="4803"/>
    <lineage>
        <taxon>Eukaryota</taxon>
        <taxon>Sar</taxon>
        <taxon>Stramenopiles</taxon>
        <taxon>Oomycota</taxon>
        <taxon>Peronosporomycetes</taxon>
        <taxon>Pythiales</taxon>
        <taxon>Pythiaceae</taxon>
    </lineage>
</organism>
<dbReference type="InterPro" id="IPR019321">
    <property type="entry name" value="Nucleoporin_Nup88"/>
</dbReference>
<dbReference type="PANTHER" id="PTHR13257:SF0">
    <property type="entry name" value="NUCLEAR PORE COMPLEX PROTEIN NUP88"/>
    <property type="match status" value="1"/>
</dbReference>
<keyword evidence="2" id="KW-0813">Transport</keyword>
<feature type="region of interest" description="Disordered" evidence="9">
    <location>
        <begin position="1"/>
        <end position="29"/>
    </location>
</feature>
<dbReference type="GO" id="GO:0006606">
    <property type="term" value="P:protein import into nucleus"/>
    <property type="evidence" value="ECO:0007669"/>
    <property type="project" value="TreeGrafter"/>
</dbReference>
<name>A0AAV2YKW0_9STRA</name>
<comment type="subcellular location">
    <subcellularLocation>
        <location evidence="1">Nucleus</location>
        <location evidence="1">Nuclear pore complex</location>
    </subcellularLocation>
</comment>
<evidence type="ECO:0000256" key="4">
    <source>
        <dbReference type="ARBA" id="ARBA00022927"/>
    </source>
</evidence>
<evidence type="ECO:0000256" key="1">
    <source>
        <dbReference type="ARBA" id="ARBA00004567"/>
    </source>
</evidence>
<keyword evidence="12" id="KW-1185">Reference proteome</keyword>
<gene>
    <name evidence="11" type="ORF">N0F65_001089</name>
    <name evidence="10" type="ORF">N0F65_011500</name>
</gene>
<evidence type="ECO:0000256" key="2">
    <source>
        <dbReference type="ARBA" id="ARBA00022448"/>
    </source>
</evidence>
<dbReference type="Proteomes" id="UP001146120">
    <property type="component" value="Unassembled WGS sequence"/>
</dbReference>
<keyword evidence="5" id="KW-0811">Translocation</keyword>
<evidence type="ECO:0000256" key="3">
    <source>
        <dbReference type="ARBA" id="ARBA00022816"/>
    </source>
</evidence>
<evidence type="ECO:0000313" key="10">
    <source>
        <dbReference type="EMBL" id="DAZ92924.1"/>
    </source>
</evidence>
<dbReference type="GO" id="GO:0017056">
    <property type="term" value="F:structural constituent of nuclear pore"/>
    <property type="evidence" value="ECO:0007669"/>
    <property type="project" value="InterPro"/>
</dbReference>
<keyword evidence="6" id="KW-0906">Nuclear pore complex</keyword>
<dbReference type="GO" id="GO:0006406">
    <property type="term" value="P:mRNA export from nucleus"/>
    <property type="evidence" value="ECO:0007669"/>
    <property type="project" value="TreeGrafter"/>
</dbReference>
<accession>A0AAV2YKW0</accession>
<keyword evidence="3" id="KW-0509">mRNA transport</keyword>
<dbReference type="GO" id="GO:0005643">
    <property type="term" value="C:nuclear pore"/>
    <property type="evidence" value="ECO:0007669"/>
    <property type="project" value="UniProtKB-SubCell"/>
</dbReference>
<dbReference type="PANTHER" id="PTHR13257">
    <property type="entry name" value="NUCLEOPORIN NUP84-RELATED"/>
    <property type="match status" value="1"/>
</dbReference>
<dbReference type="Pfam" id="PF10168">
    <property type="entry name" value="Nup88"/>
    <property type="match status" value="1"/>
</dbReference>
<keyword evidence="7" id="KW-0539">Nucleus</keyword>
<keyword evidence="4" id="KW-0653">Protein transport</keyword>
<evidence type="ECO:0000256" key="8">
    <source>
        <dbReference type="SAM" id="Coils"/>
    </source>
</evidence>
<feature type="coiled-coil region" evidence="8">
    <location>
        <begin position="784"/>
        <end position="811"/>
    </location>
</feature>
<feature type="compositionally biased region" description="Low complexity" evidence="9">
    <location>
        <begin position="7"/>
        <end position="17"/>
    </location>
</feature>
<dbReference type="EMBL" id="DAKRPA010000366">
    <property type="protein sequence ID" value="DAZ92924.1"/>
    <property type="molecule type" value="Genomic_DNA"/>
</dbReference>
<dbReference type="GO" id="GO:0000056">
    <property type="term" value="P:ribosomal small subunit export from nucleus"/>
    <property type="evidence" value="ECO:0007669"/>
    <property type="project" value="InterPro"/>
</dbReference>
<comment type="caution">
    <text evidence="11">The sequence shown here is derived from an EMBL/GenBank/DDBJ whole genome shotgun (WGS) entry which is preliminary data.</text>
</comment>
<protein>
    <submittedName>
        <fullName evidence="11">Uncharacterized protein</fullName>
    </submittedName>
</protein>
<evidence type="ECO:0000313" key="12">
    <source>
        <dbReference type="Proteomes" id="UP001146120"/>
    </source>
</evidence>
<keyword evidence="8" id="KW-0175">Coiled coil</keyword>
<reference evidence="11" key="1">
    <citation type="submission" date="2022-11" db="EMBL/GenBank/DDBJ databases">
        <authorList>
            <person name="Morgan W.R."/>
            <person name="Tartar A."/>
        </authorList>
    </citation>
    <scope>NUCLEOTIDE SEQUENCE</scope>
    <source>
        <strain evidence="11">ARSEF 373</strain>
    </source>
</reference>
<evidence type="ECO:0000256" key="6">
    <source>
        <dbReference type="ARBA" id="ARBA00023132"/>
    </source>
</evidence>
<dbReference type="InterPro" id="IPR037700">
    <property type="entry name" value="NUP88/NUP82"/>
</dbReference>
<reference evidence="11" key="2">
    <citation type="journal article" date="2023" name="Microbiol Resour">
        <title>Decontamination and Annotation of the Draft Genome Sequence of the Oomycete Lagenidium giganteum ARSEF 373.</title>
        <authorList>
            <person name="Morgan W.R."/>
            <person name="Tartar A."/>
        </authorList>
    </citation>
    <scope>NUCLEOTIDE SEQUENCE</scope>
    <source>
        <strain evidence="11">ARSEF 373</strain>
    </source>
</reference>